<dbReference type="GO" id="GO:0012505">
    <property type="term" value="C:endomembrane system"/>
    <property type="evidence" value="ECO:0007669"/>
    <property type="project" value="UniProtKB-SubCell"/>
</dbReference>
<sequence>MASLGDFFNRLKNLVSNKRLDELFNEVLRYLRRYHVPEIVYIVRRFMVFLRLIGKPKALLIASLVLGYVLLPLDLCPDFIPFFGLLDDVLLIITAMEMIAAGVYNFQTIFRRMIKRFQQQRIKQKPSREIYRKLIQLGC</sequence>
<protein>
    <recommendedName>
        <fullName evidence="6">DUF1232 domain-containing protein</fullName>
    </recommendedName>
</protein>
<keyword evidence="2 5" id="KW-0812">Transmembrane</keyword>
<dbReference type="KEGG" id="tta:Theth_1188"/>
<accession>F7YTN8</accession>
<evidence type="ECO:0000256" key="1">
    <source>
        <dbReference type="ARBA" id="ARBA00004127"/>
    </source>
</evidence>
<evidence type="ECO:0000256" key="5">
    <source>
        <dbReference type="SAM" id="Phobius"/>
    </source>
</evidence>
<dbReference type="Proteomes" id="UP000006804">
    <property type="component" value="Chromosome"/>
</dbReference>
<keyword evidence="4 5" id="KW-0472">Membrane</keyword>
<comment type="subcellular location">
    <subcellularLocation>
        <location evidence="1">Endomembrane system</location>
        <topology evidence="1">Multi-pass membrane protein</topology>
    </subcellularLocation>
</comment>
<gene>
    <name evidence="7" type="ORF">Theth_1188</name>
</gene>
<evidence type="ECO:0000259" key="6">
    <source>
        <dbReference type="Pfam" id="PF06803"/>
    </source>
</evidence>
<evidence type="ECO:0000256" key="2">
    <source>
        <dbReference type="ARBA" id="ARBA00022692"/>
    </source>
</evidence>
<dbReference type="AlphaFoldDB" id="F7YTN8"/>
<evidence type="ECO:0000313" key="7">
    <source>
        <dbReference type="EMBL" id="AEH51260.1"/>
    </source>
</evidence>
<evidence type="ECO:0000313" key="8">
    <source>
        <dbReference type="Proteomes" id="UP000006804"/>
    </source>
</evidence>
<keyword evidence="3 5" id="KW-1133">Transmembrane helix</keyword>
<dbReference type="STRING" id="688269.Theth_1188"/>
<organism evidence="7 8">
    <name type="scientific">Pseudothermotoga thermarum DSM 5069</name>
    <dbReference type="NCBI Taxonomy" id="688269"/>
    <lineage>
        <taxon>Bacteria</taxon>
        <taxon>Thermotogati</taxon>
        <taxon>Thermotogota</taxon>
        <taxon>Thermotogae</taxon>
        <taxon>Thermotogales</taxon>
        <taxon>Thermotogaceae</taxon>
        <taxon>Pseudothermotoga</taxon>
    </lineage>
</organism>
<dbReference type="HOGENOM" id="CLU_1843443_0_0_0"/>
<dbReference type="EMBL" id="CP002351">
    <property type="protein sequence ID" value="AEH51260.1"/>
    <property type="molecule type" value="Genomic_DNA"/>
</dbReference>
<proteinExistence type="predicted"/>
<keyword evidence="8" id="KW-1185">Reference proteome</keyword>
<dbReference type="Pfam" id="PF06803">
    <property type="entry name" value="DUF1232"/>
    <property type="match status" value="1"/>
</dbReference>
<feature type="transmembrane region" description="Helical" evidence="5">
    <location>
        <begin position="89"/>
        <end position="106"/>
    </location>
</feature>
<dbReference type="RefSeq" id="WP_013932479.1">
    <property type="nucleotide sequence ID" value="NC_015707.1"/>
</dbReference>
<reference evidence="7 8" key="1">
    <citation type="submission" date="2010-11" db="EMBL/GenBank/DDBJ databases">
        <title>The complete genome of Thermotoga thermarum DSM 5069.</title>
        <authorList>
            <consortium name="US DOE Joint Genome Institute (JGI-PGF)"/>
            <person name="Lucas S."/>
            <person name="Copeland A."/>
            <person name="Lapidus A."/>
            <person name="Bruce D."/>
            <person name="Goodwin L."/>
            <person name="Pitluck S."/>
            <person name="Kyrpides N."/>
            <person name="Mavromatis K."/>
            <person name="Ivanova N."/>
            <person name="Zeytun A."/>
            <person name="Brettin T."/>
            <person name="Detter J.C."/>
            <person name="Tapia R."/>
            <person name="Han C."/>
            <person name="Land M."/>
            <person name="Hauser L."/>
            <person name="Markowitz V."/>
            <person name="Cheng J.-F."/>
            <person name="Hugenholtz P."/>
            <person name="Woyke T."/>
            <person name="Wu D."/>
            <person name="Spring S."/>
            <person name="Schroeder M."/>
            <person name="Brambilla E."/>
            <person name="Klenk H.-P."/>
            <person name="Eisen J.A."/>
        </authorList>
    </citation>
    <scope>NUCLEOTIDE SEQUENCE [LARGE SCALE GENOMIC DNA]</scope>
    <source>
        <strain evidence="7 8">DSM 5069</strain>
    </source>
</reference>
<evidence type="ECO:0000256" key="3">
    <source>
        <dbReference type="ARBA" id="ARBA00022989"/>
    </source>
</evidence>
<evidence type="ECO:0000256" key="4">
    <source>
        <dbReference type="ARBA" id="ARBA00023136"/>
    </source>
</evidence>
<name>F7YTN8_9THEM</name>
<feature type="domain" description="DUF1232" evidence="6">
    <location>
        <begin position="58"/>
        <end position="92"/>
    </location>
</feature>
<dbReference type="PATRIC" id="fig|688269.3.peg.1225"/>
<dbReference type="InterPro" id="IPR010652">
    <property type="entry name" value="DUF1232"/>
</dbReference>